<dbReference type="Pfam" id="PF13231">
    <property type="entry name" value="PMT_2"/>
    <property type="match status" value="1"/>
</dbReference>
<feature type="transmembrane region" description="Helical" evidence="8">
    <location>
        <begin position="103"/>
        <end position="124"/>
    </location>
</feature>
<protein>
    <submittedName>
        <fullName evidence="10">Dolichyl-phosphate-mannose-protein mannosyltransferase</fullName>
    </submittedName>
</protein>
<evidence type="ECO:0000259" key="9">
    <source>
        <dbReference type="Pfam" id="PF13231"/>
    </source>
</evidence>
<feature type="domain" description="Glycosyltransferase RgtA/B/C/D-like" evidence="9">
    <location>
        <begin position="83"/>
        <end position="236"/>
    </location>
</feature>
<evidence type="ECO:0000256" key="6">
    <source>
        <dbReference type="ARBA" id="ARBA00022989"/>
    </source>
</evidence>
<dbReference type="GO" id="GO:0009103">
    <property type="term" value="P:lipopolysaccharide biosynthetic process"/>
    <property type="evidence" value="ECO:0007669"/>
    <property type="project" value="UniProtKB-ARBA"/>
</dbReference>
<name>A0A1M6AH19_9FLAO</name>
<dbReference type="InterPro" id="IPR038731">
    <property type="entry name" value="RgtA/B/C-like"/>
</dbReference>
<evidence type="ECO:0000256" key="1">
    <source>
        <dbReference type="ARBA" id="ARBA00004651"/>
    </source>
</evidence>
<dbReference type="InterPro" id="IPR050297">
    <property type="entry name" value="LipidA_mod_glycosyltrf_83"/>
</dbReference>
<keyword evidence="6 8" id="KW-1133">Transmembrane helix</keyword>
<evidence type="ECO:0000256" key="3">
    <source>
        <dbReference type="ARBA" id="ARBA00022676"/>
    </source>
</evidence>
<dbReference type="AlphaFoldDB" id="A0A1M6AH19"/>
<keyword evidence="5 8" id="KW-0812">Transmembrane</keyword>
<keyword evidence="3 10" id="KW-0328">Glycosyltransferase</keyword>
<feature type="transmembrane region" description="Helical" evidence="8">
    <location>
        <begin position="136"/>
        <end position="167"/>
    </location>
</feature>
<feature type="transmembrane region" description="Helical" evidence="8">
    <location>
        <begin position="294"/>
        <end position="312"/>
    </location>
</feature>
<comment type="subcellular location">
    <subcellularLocation>
        <location evidence="1">Cell membrane</location>
        <topology evidence="1">Multi-pass membrane protein</topology>
    </subcellularLocation>
</comment>
<organism evidence="10 11">
    <name type="scientific">Pseudozobellia thermophila</name>
    <dbReference type="NCBI Taxonomy" id="192903"/>
    <lineage>
        <taxon>Bacteria</taxon>
        <taxon>Pseudomonadati</taxon>
        <taxon>Bacteroidota</taxon>
        <taxon>Flavobacteriia</taxon>
        <taxon>Flavobacteriales</taxon>
        <taxon>Flavobacteriaceae</taxon>
        <taxon>Pseudozobellia</taxon>
    </lineage>
</organism>
<reference evidence="11" key="1">
    <citation type="submission" date="2016-11" db="EMBL/GenBank/DDBJ databases">
        <authorList>
            <person name="Varghese N."/>
            <person name="Submissions S."/>
        </authorList>
    </citation>
    <scope>NUCLEOTIDE SEQUENCE [LARGE SCALE GENOMIC DNA]</scope>
    <source>
        <strain evidence="11">DSM 19858</strain>
    </source>
</reference>
<accession>A0A1M6AH19</accession>
<sequence>MNCEIFSDCNCIIIRNFARCNTGHPFIIVLSNETMKPKLPRIFLLLLGIVFVLNLVQSYFTPLIFDEAYYWHYAQKLSWGYFDHPPLVALMVRLSGMFFDGELGVRFMSCILSSLMFIVLWACIDHPRKKDYVVHFFVLVFSMALLNAYGFFTLPDTPLLFFTALFLYVYKRFLAKPTWVWGVILGMTMAGLMYSKYHAVLVIVFVLLSNLKLVTLKNAWLAVIVALACYTPHFIWLYHNDFVTIKYHLFDRPNDPYSFTKYTLGYFVNLIALFGLTFPWIYWALFKTRQKDKFTRALLFLTYGIILFFFMSSFNRRIQTQWIIVITIPLIILVFRQMIENETLRKWIYRTGIVNGILILYLRVGLVYEPISPIVYETHGNKEWIAEIKSKIGDTPVVFENSYRNAPMYAFYAGVPTFSLNNLMYRRNQYSIDESEAKVQHQKILYVTRRKQKAPDLELTRADGKVFYGKYIDDFESFRKLRTLVEEPIHLDLEREQEFKVYNPYDQDIDLKKIKFNIAYLTSFKDVKDRMAIEPRIVDDSLKALPANDTVSFIFKFPKPKMKDPAYFRIGISENGLLPGINGTNTKFD</sequence>
<evidence type="ECO:0000256" key="7">
    <source>
        <dbReference type="ARBA" id="ARBA00023136"/>
    </source>
</evidence>
<dbReference type="GO" id="GO:0016763">
    <property type="term" value="F:pentosyltransferase activity"/>
    <property type="evidence" value="ECO:0007669"/>
    <property type="project" value="TreeGrafter"/>
</dbReference>
<dbReference type="GO" id="GO:0005886">
    <property type="term" value="C:plasma membrane"/>
    <property type="evidence" value="ECO:0007669"/>
    <property type="project" value="UniProtKB-SubCell"/>
</dbReference>
<feature type="transmembrane region" description="Helical" evidence="8">
    <location>
        <begin position="179"/>
        <end position="208"/>
    </location>
</feature>
<feature type="transmembrane region" description="Helical" evidence="8">
    <location>
        <begin position="42"/>
        <end position="60"/>
    </location>
</feature>
<proteinExistence type="predicted"/>
<keyword evidence="11" id="KW-1185">Reference proteome</keyword>
<evidence type="ECO:0000313" key="11">
    <source>
        <dbReference type="Proteomes" id="UP000184543"/>
    </source>
</evidence>
<evidence type="ECO:0000256" key="2">
    <source>
        <dbReference type="ARBA" id="ARBA00022475"/>
    </source>
</evidence>
<dbReference type="STRING" id="192903.SAMN04488513_10156"/>
<evidence type="ECO:0000256" key="5">
    <source>
        <dbReference type="ARBA" id="ARBA00022692"/>
    </source>
</evidence>
<gene>
    <name evidence="10" type="ORF">SAMN04488513_10156</name>
</gene>
<dbReference type="PANTHER" id="PTHR33908">
    <property type="entry name" value="MANNOSYLTRANSFERASE YKCB-RELATED"/>
    <property type="match status" value="1"/>
</dbReference>
<keyword evidence="4 10" id="KW-0808">Transferase</keyword>
<feature type="transmembrane region" description="Helical" evidence="8">
    <location>
        <begin position="220"/>
        <end position="239"/>
    </location>
</feature>
<feature type="transmembrane region" description="Helical" evidence="8">
    <location>
        <begin position="347"/>
        <end position="368"/>
    </location>
</feature>
<dbReference type="EMBL" id="FQYU01000001">
    <property type="protein sequence ID" value="SHI35779.1"/>
    <property type="molecule type" value="Genomic_DNA"/>
</dbReference>
<feature type="transmembrane region" description="Helical" evidence="8">
    <location>
        <begin position="318"/>
        <end position="335"/>
    </location>
</feature>
<dbReference type="Proteomes" id="UP000184543">
    <property type="component" value="Unassembled WGS sequence"/>
</dbReference>
<evidence type="ECO:0000256" key="4">
    <source>
        <dbReference type="ARBA" id="ARBA00022679"/>
    </source>
</evidence>
<evidence type="ECO:0000313" key="10">
    <source>
        <dbReference type="EMBL" id="SHI35779.1"/>
    </source>
</evidence>
<evidence type="ECO:0000256" key="8">
    <source>
        <dbReference type="SAM" id="Phobius"/>
    </source>
</evidence>
<feature type="transmembrane region" description="Helical" evidence="8">
    <location>
        <begin position="259"/>
        <end position="282"/>
    </location>
</feature>
<dbReference type="PANTHER" id="PTHR33908:SF11">
    <property type="entry name" value="MEMBRANE PROTEIN"/>
    <property type="match status" value="1"/>
</dbReference>
<keyword evidence="2" id="KW-1003">Cell membrane</keyword>
<keyword evidence="7 8" id="KW-0472">Membrane</keyword>